<accession>A0A1G9ZB61</accession>
<dbReference type="CDD" id="cd04301">
    <property type="entry name" value="NAT_SF"/>
    <property type="match status" value="1"/>
</dbReference>
<keyword evidence="3" id="KW-1185">Reference proteome</keyword>
<evidence type="ECO:0000313" key="2">
    <source>
        <dbReference type="EMBL" id="SDN18355.1"/>
    </source>
</evidence>
<evidence type="ECO:0000313" key="3">
    <source>
        <dbReference type="Proteomes" id="UP000198778"/>
    </source>
</evidence>
<dbReference type="RefSeq" id="WP_090839363.1">
    <property type="nucleotide sequence ID" value="NZ_FNIL01000001.1"/>
</dbReference>
<sequence length="178" mass="20221">MNPVLIQPTLYYQNAYLDFYEEWINSGEELAPSIIKYSPDKFEEMLAHLQEAAQEEKTPAGRVPHSTYWLAAEDKILGAVNIRHSLTKELRNTGGHIGYGIRPSERRKGYATELLRQALLKTNELGLKEVLVMCNSDNIGSKKTILHNGGAAEYDFIEPDATVINRFWIHRGNCTDQK</sequence>
<evidence type="ECO:0000259" key="1">
    <source>
        <dbReference type="PROSITE" id="PS51186"/>
    </source>
</evidence>
<dbReference type="AlphaFoldDB" id="A0A1G9ZB61"/>
<dbReference type="PANTHER" id="PTHR39173:SF1">
    <property type="entry name" value="ACETYLTRANSFERASE"/>
    <property type="match status" value="1"/>
</dbReference>
<dbReference type="InterPro" id="IPR000182">
    <property type="entry name" value="GNAT_dom"/>
</dbReference>
<organism evidence="2 3">
    <name type="scientific">Alkalicoccus daliensis</name>
    <dbReference type="NCBI Taxonomy" id="745820"/>
    <lineage>
        <taxon>Bacteria</taxon>
        <taxon>Bacillati</taxon>
        <taxon>Bacillota</taxon>
        <taxon>Bacilli</taxon>
        <taxon>Bacillales</taxon>
        <taxon>Bacillaceae</taxon>
        <taxon>Alkalicoccus</taxon>
    </lineage>
</organism>
<dbReference type="Pfam" id="PF13302">
    <property type="entry name" value="Acetyltransf_3"/>
    <property type="match status" value="1"/>
</dbReference>
<dbReference type="STRING" id="745820.SAMN04488053_10122"/>
<reference evidence="3" key="1">
    <citation type="submission" date="2016-10" db="EMBL/GenBank/DDBJ databases">
        <authorList>
            <person name="Varghese N."/>
            <person name="Submissions S."/>
        </authorList>
    </citation>
    <scope>NUCLEOTIDE SEQUENCE [LARGE SCALE GENOMIC DNA]</scope>
    <source>
        <strain evidence="3">CGMCC 1.10369</strain>
    </source>
</reference>
<dbReference type="PROSITE" id="PS51186">
    <property type="entry name" value="GNAT"/>
    <property type="match status" value="1"/>
</dbReference>
<dbReference type="OrthoDB" id="9797989at2"/>
<keyword evidence="2" id="KW-0808">Transferase</keyword>
<dbReference type="GO" id="GO:0016747">
    <property type="term" value="F:acyltransferase activity, transferring groups other than amino-acyl groups"/>
    <property type="evidence" value="ECO:0007669"/>
    <property type="project" value="InterPro"/>
</dbReference>
<proteinExistence type="predicted"/>
<dbReference type="PANTHER" id="PTHR39173">
    <property type="entry name" value="ACETYLTRANSFERASE"/>
    <property type="match status" value="1"/>
</dbReference>
<dbReference type="Proteomes" id="UP000198778">
    <property type="component" value="Unassembled WGS sequence"/>
</dbReference>
<name>A0A1G9ZB61_9BACI</name>
<feature type="domain" description="N-acetyltransferase" evidence="1">
    <location>
        <begin position="32"/>
        <end position="170"/>
    </location>
</feature>
<dbReference type="SUPFAM" id="SSF55729">
    <property type="entry name" value="Acyl-CoA N-acyltransferases (Nat)"/>
    <property type="match status" value="1"/>
</dbReference>
<protein>
    <submittedName>
        <fullName evidence="2">Predicted acetyltransferase</fullName>
    </submittedName>
</protein>
<dbReference type="EMBL" id="FNIL01000001">
    <property type="protein sequence ID" value="SDN18355.1"/>
    <property type="molecule type" value="Genomic_DNA"/>
</dbReference>
<dbReference type="InterPro" id="IPR016181">
    <property type="entry name" value="Acyl_CoA_acyltransferase"/>
</dbReference>
<dbReference type="Gene3D" id="3.40.630.30">
    <property type="match status" value="1"/>
</dbReference>
<gene>
    <name evidence="2" type="ORF">SAMN04488053_10122</name>
</gene>